<accession>A0A6I4T455</accession>
<feature type="compositionally biased region" description="Polar residues" evidence="1">
    <location>
        <begin position="62"/>
        <end position="74"/>
    </location>
</feature>
<evidence type="ECO:0000313" key="4">
    <source>
        <dbReference type="Proteomes" id="UP000438476"/>
    </source>
</evidence>
<feature type="signal peptide" evidence="2">
    <location>
        <begin position="1"/>
        <end position="21"/>
    </location>
</feature>
<evidence type="ECO:0000256" key="2">
    <source>
        <dbReference type="SAM" id="SignalP"/>
    </source>
</evidence>
<name>A0A6I4T455_9SPHN</name>
<dbReference type="RefSeq" id="WP_160735145.1">
    <property type="nucleotide sequence ID" value="NZ_WTYT01000001.1"/>
</dbReference>
<protein>
    <submittedName>
        <fullName evidence="3">Uncharacterized protein</fullName>
    </submittedName>
</protein>
<dbReference type="OrthoDB" id="7388088at2"/>
<dbReference type="Proteomes" id="UP000438476">
    <property type="component" value="Unassembled WGS sequence"/>
</dbReference>
<keyword evidence="4" id="KW-1185">Reference proteome</keyword>
<feature type="region of interest" description="Disordered" evidence="1">
    <location>
        <begin position="25"/>
        <end position="92"/>
    </location>
</feature>
<dbReference type="EMBL" id="WTYT01000001">
    <property type="protein sequence ID" value="MXO64750.1"/>
    <property type="molecule type" value="Genomic_DNA"/>
</dbReference>
<organism evidence="3 4">
    <name type="scientific">Altericroceibacterium endophyticum</name>
    <dbReference type="NCBI Taxonomy" id="1808508"/>
    <lineage>
        <taxon>Bacteria</taxon>
        <taxon>Pseudomonadati</taxon>
        <taxon>Pseudomonadota</taxon>
        <taxon>Alphaproteobacteria</taxon>
        <taxon>Sphingomonadales</taxon>
        <taxon>Erythrobacteraceae</taxon>
        <taxon>Altericroceibacterium</taxon>
    </lineage>
</organism>
<evidence type="ECO:0000313" key="3">
    <source>
        <dbReference type="EMBL" id="MXO64750.1"/>
    </source>
</evidence>
<proteinExistence type="predicted"/>
<reference evidence="3 4" key="1">
    <citation type="submission" date="2019-12" db="EMBL/GenBank/DDBJ databases">
        <title>Genomic-based taxomic classification of the family Erythrobacteraceae.</title>
        <authorList>
            <person name="Xu L."/>
        </authorList>
    </citation>
    <scope>NUCLEOTIDE SEQUENCE [LARGE SCALE GENOMIC DNA]</scope>
    <source>
        <strain evidence="3 4">LMG 29518</strain>
    </source>
</reference>
<keyword evidence="2" id="KW-0732">Signal</keyword>
<dbReference type="AlphaFoldDB" id="A0A6I4T455"/>
<gene>
    <name evidence="3" type="ORF">GRI91_03170</name>
</gene>
<evidence type="ECO:0000256" key="1">
    <source>
        <dbReference type="SAM" id="MobiDB-lite"/>
    </source>
</evidence>
<comment type="caution">
    <text evidence="3">The sequence shown here is derived from an EMBL/GenBank/DDBJ whole genome shotgun (WGS) entry which is preliminary data.</text>
</comment>
<feature type="chain" id="PRO_5026073514" evidence="2">
    <location>
        <begin position="22"/>
        <end position="619"/>
    </location>
</feature>
<sequence length="619" mass="66095">MNRSLLLTGTLFALTSTLALAAPESLLPPGFDNPAPAPAPSPAPVQSARPDNAPAPAAAPRQSDSGDNSSSGTAVVQPLPQDNARQSSSLLPDDFPSLAEIEAMDDDEVDEIFGLKPKFDTPPAARRAVEQIGVIGPEEGGMPISSLSAQPASLVRTAIAGTGGPVVSRWGHILLRRVLSSRLDTPQGMEATEFAALRAALLNRMGESLAARSLVQDIDSANYTKPLADAAFDSYLATGDILGMCPVARLKSDLRDDAEWELLRSVCSAYSGNSRDAGRDLQRALSRGVAPRIDVLLAQRYAGAAGDARRAVNIEWDKVENITPWRFAFANALGLEMPDALTKDLPDYYQRSAVLIPAMPLPDRAASADLAAREGILSAAAMVDLYSQIYGNAALEGEWNERATRLRNAYVAADTEARLTAMESLWADADGPYAGQVLTAYAAARLPVNEAFLQQAPQLIASMLTAGLDRNALRWSAIVPEGSEGWALLALAQPAEQIAVSESAVDGFIDDDDSAEQRKSRFLIAGLAGLNRLDDTTVDNFSERLALDLDRETRWSQMIDEAAEYRNGTLVALLAGLGMQGEGWDRMTARHLFHIVRGLDRAGLNAEARMIAAEAVARG</sequence>